<evidence type="ECO:0000256" key="2">
    <source>
        <dbReference type="SAM" id="Phobius"/>
    </source>
</evidence>
<feature type="transmembrane region" description="Helical" evidence="2">
    <location>
        <begin position="178"/>
        <end position="195"/>
    </location>
</feature>
<sequence>MSEERTTDMTPDRPIEPPAEAVPDPASGREECIAEPGSPREPLTVKSALARLGAELYGGLRGALFLRSGFERLDSTPANLVLLVCADMVFNLLVSLLLVGRGGSLSYSSLPYFLFYLPLFLLFGLAARRMLQRPSALAGVTCALVAISIPIEVSHGILEWLAQWRPFEWFSDHLAAPHYYRFFGWWVAAAVVFLLRLDGHRGWRRCLGLALLFLVLLVPPLYFYQRGDLWVSNEGGNESGELSLTDQVLAAQNHLLDDQLGALLPGRHGRSDLYFIGFAGDASQDVFLKELSVTRQLFDTRFGTAGRSVLLANNPQSATTLPFATVGNLERALVRVGEVMNRDEDVLFLYLSSHGSRDQELEVSNAPLELKQVTPESLRRMMQKSGIKYKVVVVSACFSGGFIQPLQDNDSLLITAADATHESFGCGFGENYTWFGEAFVGDALRGTFSFTDAFEKSRDTIRKWEEERGETPSNPQIWAGKEIWPVLKRLQKELEQWQAK</sequence>
<feature type="transmembrane region" description="Helical" evidence="2">
    <location>
        <begin position="137"/>
        <end position="158"/>
    </location>
</feature>
<name>A0ABS0YNA5_9BACT</name>
<evidence type="ECO:0000256" key="1">
    <source>
        <dbReference type="SAM" id="MobiDB-lite"/>
    </source>
</evidence>
<dbReference type="InterPro" id="IPR001096">
    <property type="entry name" value="Peptidase_C13"/>
</dbReference>
<evidence type="ECO:0000313" key="4">
    <source>
        <dbReference type="Proteomes" id="UP000641025"/>
    </source>
</evidence>
<dbReference type="EMBL" id="JAEMHK010000002">
    <property type="protein sequence ID" value="MBJ6799373.1"/>
    <property type="molecule type" value="Genomic_DNA"/>
</dbReference>
<feature type="transmembrane region" description="Helical" evidence="2">
    <location>
        <begin position="105"/>
        <end position="125"/>
    </location>
</feature>
<dbReference type="Pfam" id="PF01650">
    <property type="entry name" value="Peptidase_C13"/>
    <property type="match status" value="1"/>
</dbReference>
<organism evidence="3 4">
    <name type="scientific">Geomonas propionica</name>
    <dbReference type="NCBI Taxonomy" id="2798582"/>
    <lineage>
        <taxon>Bacteria</taxon>
        <taxon>Pseudomonadati</taxon>
        <taxon>Thermodesulfobacteriota</taxon>
        <taxon>Desulfuromonadia</taxon>
        <taxon>Geobacterales</taxon>
        <taxon>Geobacteraceae</taxon>
        <taxon>Geomonas</taxon>
    </lineage>
</organism>
<feature type="transmembrane region" description="Helical" evidence="2">
    <location>
        <begin position="80"/>
        <end position="99"/>
    </location>
</feature>
<dbReference type="SUPFAM" id="SSF52129">
    <property type="entry name" value="Caspase-like"/>
    <property type="match status" value="1"/>
</dbReference>
<comment type="caution">
    <text evidence="3">The sequence shown here is derived from an EMBL/GenBank/DDBJ whole genome shotgun (WGS) entry which is preliminary data.</text>
</comment>
<accession>A0ABS0YNA5</accession>
<proteinExistence type="predicted"/>
<gene>
    <name evidence="3" type="ORF">JFN90_04390</name>
</gene>
<keyword evidence="4" id="KW-1185">Reference proteome</keyword>
<feature type="transmembrane region" description="Helical" evidence="2">
    <location>
        <begin position="207"/>
        <end position="224"/>
    </location>
</feature>
<evidence type="ECO:0000313" key="3">
    <source>
        <dbReference type="EMBL" id="MBJ6799373.1"/>
    </source>
</evidence>
<dbReference type="Proteomes" id="UP000641025">
    <property type="component" value="Unassembled WGS sequence"/>
</dbReference>
<protein>
    <submittedName>
        <fullName evidence="3">Caspase family protein</fullName>
    </submittedName>
</protein>
<reference evidence="3 4" key="1">
    <citation type="submission" date="2020-12" db="EMBL/GenBank/DDBJ databases">
        <title>Geomonas sp. Red259, isolated from paddy soil.</title>
        <authorList>
            <person name="Xu Z."/>
            <person name="Zhang Z."/>
            <person name="Masuda Y."/>
            <person name="Itoh H."/>
            <person name="Senoo K."/>
        </authorList>
    </citation>
    <scope>NUCLEOTIDE SEQUENCE [LARGE SCALE GENOMIC DNA]</scope>
    <source>
        <strain evidence="3 4">Red259</strain>
    </source>
</reference>
<feature type="region of interest" description="Disordered" evidence="1">
    <location>
        <begin position="1"/>
        <end position="40"/>
    </location>
</feature>
<keyword evidence="2" id="KW-0472">Membrane</keyword>
<dbReference type="InterPro" id="IPR029030">
    <property type="entry name" value="Caspase-like_dom_sf"/>
</dbReference>
<dbReference type="RefSeq" id="WP_199393880.1">
    <property type="nucleotide sequence ID" value="NZ_JAEMHK010000002.1"/>
</dbReference>
<dbReference type="Gene3D" id="3.40.50.1460">
    <property type="match status" value="1"/>
</dbReference>
<keyword evidence="2" id="KW-0812">Transmembrane</keyword>
<feature type="compositionally biased region" description="Basic and acidic residues" evidence="1">
    <location>
        <begin position="1"/>
        <end position="15"/>
    </location>
</feature>
<keyword evidence="2" id="KW-1133">Transmembrane helix</keyword>